<evidence type="ECO:0000256" key="3">
    <source>
        <dbReference type="SAM" id="MobiDB-lite"/>
    </source>
</evidence>
<dbReference type="Gene3D" id="3.90.1720.10">
    <property type="entry name" value="endopeptidase domain like (from Nostoc punctiforme)"/>
    <property type="match status" value="1"/>
</dbReference>
<name>A0A5K0U8G4_9VIRU</name>
<gene>
    <name evidence="4" type="ORF">YASMINEVIRUS_630</name>
</gene>
<evidence type="ECO:0000256" key="2">
    <source>
        <dbReference type="ARBA" id="ARBA00034814"/>
    </source>
</evidence>
<evidence type="ECO:0000256" key="1">
    <source>
        <dbReference type="ARBA" id="ARBA00034761"/>
    </source>
</evidence>
<comment type="caution">
    <text evidence="4">The sequence shown here is derived from an EMBL/GenBank/DDBJ whole genome shotgun (WGS) entry which is preliminary data.</text>
</comment>
<sequence length="279" mass="31420">MNSDKDSNDLSGGGQNNDQNNKSNNKQKKSHCESSDDDQGRCRCTINCGTLAWLYACMRPVIACVVCVGKVAYVSDPLSDEKKAEYVKQIVEVLQPGDLILTHIDGHLSNLFISGRYTHACVFIGTGTLTDTIVNKGTEKEKKITTFTPDTQTDNKTQRASGGAVVIESTGDNGVSYRYIHNLITDKFGVAVLRNDFLETKDEVDKFISLTETLVGKEYDFLFIKNNDKYYCSEILTERLINTVGRDRFEKKIGKRMMYEPSDYYDSLPKKLEVDLKRK</sequence>
<comment type="similarity">
    <text evidence="1">Belongs to the orthopoxvirus OPG091 family.</text>
</comment>
<keyword evidence="5" id="KW-1185">Reference proteome</keyword>
<dbReference type="Proteomes" id="UP000594342">
    <property type="component" value="Unassembled WGS sequence"/>
</dbReference>
<dbReference type="InterPro" id="IPR024453">
    <property type="entry name" value="Peptidase_C92"/>
</dbReference>
<dbReference type="InterPro" id="IPR038765">
    <property type="entry name" value="Papain-like_cys_pep_sf"/>
</dbReference>
<dbReference type="SUPFAM" id="SSF54001">
    <property type="entry name" value="Cysteine proteinases"/>
    <property type="match status" value="1"/>
</dbReference>
<proteinExistence type="inferred from homology"/>
<dbReference type="Pfam" id="PF05708">
    <property type="entry name" value="Peptidase_C92"/>
    <property type="match status" value="1"/>
</dbReference>
<evidence type="ECO:0000313" key="5">
    <source>
        <dbReference type="Proteomes" id="UP000594342"/>
    </source>
</evidence>
<organism evidence="4 5">
    <name type="scientific">Yasminevirus sp. GU-2018</name>
    <dbReference type="NCBI Taxonomy" id="2420051"/>
    <lineage>
        <taxon>Viruses</taxon>
        <taxon>Varidnaviria</taxon>
        <taxon>Bamfordvirae</taxon>
        <taxon>Nucleocytoviricota</taxon>
        <taxon>Megaviricetes</taxon>
        <taxon>Imitervirales</taxon>
        <taxon>Mimiviridae</taxon>
        <taxon>Klosneuvirinae</taxon>
        <taxon>Yasminevirus</taxon>
        <taxon>Yasminevirus saudimassiliense</taxon>
    </lineage>
</organism>
<feature type="compositionally biased region" description="Basic and acidic residues" evidence="3">
    <location>
        <begin position="30"/>
        <end position="40"/>
    </location>
</feature>
<evidence type="ECO:0000313" key="4">
    <source>
        <dbReference type="EMBL" id="VBB18167.1"/>
    </source>
</evidence>
<accession>A0A5K0U8G4</accession>
<feature type="region of interest" description="Disordered" evidence="3">
    <location>
        <begin position="1"/>
        <end position="40"/>
    </location>
</feature>
<reference evidence="4 5" key="1">
    <citation type="submission" date="2018-10" db="EMBL/GenBank/DDBJ databases">
        <authorList>
            <consortium name="IHU Genomes"/>
        </authorList>
    </citation>
    <scope>NUCLEOTIDE SEQUENCE [LARGE SCALE GENOMIC DNA]</scope>
    <source>
        <strain evidence="4 5">A1</strain>
    </source>
</reference>
<protein>
    <recommendedName>
        <fullName evidence="2">Protein OPG091</fullName>
    </recommendedName>
</protein>
<dbReference type="EMBL" id="UPSH01000001">
    <property type="protein sequence ID" value="VBB18167.1"/>
    <property type="molecule type" value="Genomic_DNA"/>
</dbReference>